<dbReference type="Gene3D" id="2.160.20.10">
    <property type="entry name" value="Single-stranded right-handed beta-helix, Pectin lyase-like"/>
    <property type="match status" value="1"/>
</dbReference>
<keyword evidence="4" id="KW-1185">Reference proteome</keyword>
<accession>A0ABV5SMH8</accession>
<dbReference type="EMBL" id="JBHMBL010000001">
    <property type="protein sequence ID" value="MFB9641540.1"/>
    <property type="molecule type" value="Genomic_DNA"/>
</dbReference>
<organism evidence="3 4">
    <name type="scientific">Agromyces lapidis</name>
    <dbReference type="NCBI Taxonomy" id="279574"/>
    <lineage>
        <taxon>Bacteria</taxon>
        <taxon>Bacillati</taxon>
        <taxon>Actinomycetota</taxon>
        <taxon>Actinomycetes</taxon>
        <taxon>Micrococcales</taxon>
        <taxon>Microbacteriaceae</taxon>
        <taxon>Agromyces</taxon>
    </lineage>
</organism>
<feature type="domain" description="Rhamnogalacturonase A/B/Epimerase-like pectate lyase" evidence="2">
    <location>
        <begin position="45"/>
        <end position="99"/>
    </location>
</feature>
<dbReference type="InterPro" id="IPR024535">
    <property type="entry name" value="RHGA/B-epi-like_pectate_lyase"/>
</dbReference>
<protein>
    <submittedName>
        <fullName evidence="3">Glycosyl hydrolase family 28-related protein</fullName>
    </submittedName>
</protein>
<evidence type="ECO:0000313" key="4">
    <source>
        <dbReference type="Proteomes" id="UP001589667"/>
    </source>
</evidence>
<dbReference type="GO" id="GO:0016787">
    <property type="term" value="F:hydrolase activity"/>
    <property type="evidence" value="ECO:0007669"/>
    <property type="project" value="UniProtKB-KW"/>
</dbReference>
<name>A0ABV5SMH8_9MICO</name>
<evidence type="ECO:0000313" key="3">
    <source>
        <dbReference type="EMBL" id="MFB9641540.1"/>
    </source>
</evidence>
<evidence type="ECO:0000256" key="1">
    <source>
        <dbReference type="SAM" id="MobiDB-lite"/>
    </source>
</evidence>
<proteinExistence type="predicted"/>
<sequence length="459" mass="48664">MANRVPAVDNSSYQLPSSVRERTRDNLFDPAEIEGAAMQSLIGSVNALSYGAVGDGVVDDSAAIQAAADAAALLGKDARLILPARTYRTTTTIEIRSNVDASQATLEYAGSGTALVLGDNASGSLTSRLVAFLPHVVKAAADWSGSSTGVRLVNLNTCEVHVPFVQGFATGLVLYGWDGGCAYNVIHLGALWQNRKNLVLDTDASGWCNQNTIIGGRLQQTLGGSATDEDASSNQIVLGLTTGAAPNNNLFLNTSLEGDNPSYYRLDVAGRFNRFVNCRWERFSAQSRVRWRATAMYNVIDGGYDADGLVETVVAGAVGNEIYDRFGAYVEATNVSGMSIPNNAFTVVTGWTVDSRRCAYDVGTGGFTPRQGRWRFTAALTYTNNATGNRRVGLYVSGAQVAVGDIPNNGSTAQAVVTMNRRFDGAEQVTVRAFQASGGALALSASANFSYVYAEYLGP</sequence>
<keyword evidence="3" id="KW-0378">Hydrolase</keyword>
<gene>
    <name evidence="3" type="ORF">ACFFQV_04455</name>
</gene>
<dbReference type="Proteomes" id="UP001589667">
    <property type="component" value="Unassembled WGS sequence"/>
</dbReference>
<comment type="caution">
    <text evidence="3">The sequence shown here is derived from an EMBL/GenBank/DDBJ whole genome shotgun (WGS) entry which is preliminary data.</text>
</comment>
<dbReference type="InterPro" id="IPR012334">
    <property type="entry name" value="Pectin_lyas_fold"/>
</dbReference>
<reference evidence="3 4" key="1">
    <citation type="submission" date="2024-09" db="EMBL/GenBank/DDBJ databases">
        <authorList>
            <person name="Sun Q."/>
            <person name="Mori K."/>
        </authorList>
    </citation>
    <scope>NUCLEOTIDE SEQUENCE [LARGE SCALE GENOMIC DNA]</scope>
    <source>
        <strain evidence="3 4">JCM 14321</strain>
    </source>
</reference>
<dbReference type="RefSeq" id="WP_157423132.1">
    <property type="nucleotide sequence ID" value="NZ_BAAANI010000006.1"/>
</dbReference>
<dbReference type="InterPro" id="IPR011050">
    <property type="entry name" value="Pectin_lyase_fold/virulence"/>
</dbReference>
<dbReference type="Pfam" id="PF12708">
    <property type="entry name" value="Pect-lyase_RHGA_epim"/>
    <property type="match status" value="1"/>
</dbReference>
<feature type="region of interest" description="Disordered" evidence="1">
    <location>
        <begin position="1"/>
        <end position="21"/>
    </location>
</feature>
<evidence type="ECO:0000259" key="2">
    <source>
        <dbReference type="Pfam" id="PF12708"/>
    </source>
</evidence>
<dbReference type="SUPFAM" id="SSF51126">
    <property type="entry name" value="Pectin lyase-like"/>
    <property type="match status" value="1"/>
</dbReference>